<evidence type="ECO:0000256" key="1">
    <source>
        <dbReference type="ARBA" id="ARBA00004184"/>
    </source>
</evidence>
<dbReference type="GO" id="GO:0048278">
    <property type="term" value="P:vesicle docking"/>
    <property type="evidence" value="ECO:0007669"/>
    <property type="project" value="TreeGrafter"/>
</dbReference>
<dbReference type="InterPro" id="IPR045242">
    <property type="entry name" value="Syntaxin"/>
</dbReference>
<dbReference type="CDD" id="cd15848">
    <property type="entry name" value="SNARE_syntaxin1-like"/>
    <property type="match status" value="1"/>
</dbReference>
<protein>
    <recommendedName>
        <fullName evidence="7">t-SNARE coiled-coil homology domain-containing protein</fullName>
    </recommendedName>
</protein>
<dbReference type="GO" id="GO:0006906">
    <property type="term" value="P:vesicle fusion"/>
    <property type="evidence" value="ECO:0007669"/>
    <property type="project" value="TreeGrafter"/>
</dbReference>
<dbReference type="GO" id="GO:0012505">
    <property type="term" value="C:endomembrane system"/>
    <property type="evidence" value="ECO:0007669"/>
    <property type="project" value="UniProtKB-SubCell"/>
</dbReference>
<dbReference type="FunFam" id="1.20.5.110:FF:000022">
    <property type="entry name" value="Syntaxin 19"/>
    <property type="match status" value="1"/>
</dbReference>
<dbReference type="PROSITE" id="PS00914">
    <property type="entry name" value="SYNTAXIN"/>
    <property type="match status" value="1"/>
</dbReference>
<keyword evidence="4" id="KW-0813">Transport</keyword>
<dbReference type="InterPro" id="IPR000727">
    <property type="entry name" value="T_SNARE_dom"/>
</dbReference>
<dbReference type="PROSITE" id="PS50192">
    <property type="entry name" value="T_SNARE"/>
    <property type="match status" value="1"/>
</dbReference>
<dbReference type="PANTHER" id="PTHR19957">
    <property type="entry name" value="SYNTAXIN"/>
    <property type="match status" value="1"/>
</dbReference>
<dbReference type="GO" id="GO:0031201">
    <property type="term" value="C:SNARE complex"/>
    <property type="evidence" value="ECO:0007669"/>
    <property type="project" value="TreeGrafter"/>
</dbReference>
<evidence type="ECO:0000259" key="7">
    <source>
        <dbReference type="PROSITE" id="PS50192"/>
    </source>
</evidence>
<feature type="non-terminal residue" evidence="8">
    <location>
        <position position="1"/>
    </location>
</feature>
<dbReference type="EMBL" id="MUJZ01016192">
    <property type="protein sequence ID" value="OTF80879.1"/>
    <property type="molecule type" value="Genomic_DNA"/>
</dbReference>
<dbReference type="Proteomes" id="UP000194236">
    <property type="component" value="Unassembled WGS sequence"/>
</dbReference>
<comment type="caution">
    <text evidence="8">The sequence shown here is derived from an EMBL/GenBank/DDBJ whole genome shotgun (WGS) entry which is preliminary data.</text>
</comment>
<comment type="similarity">
    <text evidence="3">Belongs to the syntaxin family.</text>
</comment>
<evidence type="ECO:0000256" key="4">
    <source>
        <dbReference type="ARBA" id="ARBA00022448"/>
    </source>
</evidence>
<feature type="domain" description="T-SNARE coiled-coil homology" evidence="7">
    <location>
        <begin position="36"/>
        <end position="98"/>
    </location>
</feature>
<accession>A0A1Y3BIX6</accession>
<sequence>NQDIDNEELDKILDNPSSEIFIQGLLTETREAREKLEEIQARHEDILKIEKSIRELHEMFVDMATLVENQGEMINRIENHVQETNDYVEKGREQTKQAMEYQTKARKCKIYIAIVLIVLTIA</sequence>
<dbReference type="GO" id="GO:0006886">
    <property type="term" value="P:intracellular protein transport"/>
    <property type="evidence" value="ECO:0007669"/>
    <property type="project" value="InterPro"/>
</dbReference>
<dbReference type="OrthoDB" id="10255013at2759"/>
<dbReference type="InterPro" id="IPR010989">
    <property type="entry name" value="SNARE"/>
</dbReference>
<comment type="subcellular location">
    <subcellularLocation>
        <location evidence="1">Endomembrane system</location>
        <topology evidence="1">Peripheral membrane protein</topology>
    </subcellularLocation>
    <subcellularLocation>
        <location evidence="2">Membrane</location>
        <topology evidence="2">Single-pass type IV membrane protein</topology>
    </subcellularLocation>
</comment>
<dbReference type="Gene3D" id="1.20.5.110">
    <property type="match status" value="1"/>
</dbReference>
<keyword evidence="9" id="KW-1185">Reference proteome</keyword>
<keyword evidence="5" id="KW-0175">Coiled coil</keyword>
<evidence type="ECO:0000256" key="3">
    <source>
        <dbReference type="ARBA" id="ARBA00009063"/>
    </source>
</evidence>
<evidence type="ECO:0000256" key="6">
    <source>
        <dbReference type="ARBA" id="ARBA00023136"/>
    </source>
</evidence>
<dbReference type="SMART" id="SM00397">
    <property type="entry name" value="t_SNARE"/>
    <property type="match status" value="1"/>
</dbReference>
<dbReference type="GO" id="GO:0000149">
    <property type="term" value="F:SNARE binding"/>
    <property type="evidence" value="ECO:0007669"/>
    <property type="project" value="TreeGrafter"/>
</dbReference>
<dbReference type="SUPFAM" id="SSF47661">
    <property type="entry name" value="t-snare proteins"/>
    <property type="match status" value="1"/>
</dbReference>
<dbReference type="PANTHER" id="PTHR19957:SF307">
    <property type="entry name" value="PROTEIN SSO1-RELATED"/>
    <property type="match status" value="1"/>
</dbReference>
<evidence type="ECO:0000256" key="5">
    <source>
        <dbReference type="ARBA" id="ARBA00023054"/>
    </source>
</evidence>
<gene>
    <name evidence="8" type="ORF">BLA29_007772</name>
</gene>
<dbReference type="GO" id="GO:0005484">
    <property type="term" value="F:SNAP receptor activity"/>
    <property type="evidence" value="ECO:0007669"/>
    <property type="project" value="InterPro"/>
</dbReference>
<dbReference type="AlphaFoldDB" id="A0A1Y3BIX6"/>
<dbReference type="GO" id="GO:0005886">
    <property type="term" value="C:plasma membrane"/>
    <property type="evidence" value="ECO:0007669"/>
    <property type="project" value="TreeGrafter"/>
</dbReference>
<evidence type="ECO:0000256" key="2">
    <source>
        <dbReference type="ARBA" id="ARBA00004211"/>
    </source>
</evidence>
<reference evidence="8 9" key="1">
    <citation type="submission" date="2017-03" db="EMBL/GenBank/DDBJ databases">
        <title>Genome Survey of Euroglyphus maynei.</title>
        <authorList>
            <person name="Arlian L.G."/>
            <person name="Morgan M.S."/>
            <person name="Rider S.D."/>
        </authorList>
    </citation>
    <scope>NUCLEOTIDE SEQUENCE [LARGE SCALE GENOMIC DNA]</scope>
    <source>
        <strain evidence="8">Arlian Lab</strain>
        <tissue evidence="8">Whole body</tissue>
    </source>
</reference>
<organism evidence="8 9">
    <name type="scientific">Euroglyphus maynei</name>
    <name type="common">Mayne's house dust mite</name>
    <dbReference type="NCBI Taxonomy" id="6958"/>
    <lineage>
        <taxon>Eukaryota</taxon>
        <taxon>Metazoa</taxon>
        <taxon>Ecdysozoa</taxon>
        <taxon>Arthropoda</taxon>
        <taxon>Chelicerata</taxon>
        <taxon>Arachnida</taxon>
        <taxon>Acari</taxon>
        <taxon>Acariformes</taxon>
        <taxon>Sarcoptiformes</taxon>
        <taxon>Astigmata</taxon>
        <taxon>Psoroptidia</taxon>
        <taxon>Analgoidea</taxon>
        <taxon>Pyroglyphidae</taxon>
        <taxon>Pyroglyphinae</taxon>
        <taxon>Euroglyphus</taxon>
    </lineage>
</organism>
<dbReference type="GO" id="GO:0006887">
    <property type="term" value="P:exocytosis"/>
    <property type="evidence" value="ECO:0007669"/>
    <property type="project" value="TreeGrafter"/>
</dbReference>
<evidence type="ECO:0000313" key="9">
    <source>
        <dbReference type="Proteomes" id="UP000194236"/>
    </source>
</evidence>
<evidence type="ECO:0000313" key="8">
    <source>
        <dbReference type="EMBL" id="OTF80879.1"/>
    </source>
</evidence>
<proteinExistence type="inferred from homology"/>
<dbReference type="Pfam" id="PF05739">
    <property type="entry name" value="SNARE"/>
    <property type="match status" value="1"/>
</dbReference>
<dbReference type="InterPro" id="IPR006012">
    <property type="entry name" value="Syntaxin/epimorphin_CS"/>
</dbReference>
<name>A0A1Y3BIX6_EURMA</name>
<keyword evidence="6" id="KW-0472">Membrane</keyword>